<dbReference type="InterPro" id="IPR003439">
    <property type="entry name" value="ABC_transporter-like_ATP-bd"/>
</dbReference>
<dbReference type="PROSITE" id="PS50929">
    <property type="entry name" value="ABC_TM1F"/>
    <property type="match status" value="1"/>
</dbReference>
<keyword evidence="16" id="KW-0378">Hydrolase</keyword>
<evidence type="ECO:0000256" key="10">
    <source>
        <dbReference type="ARBA" id="ARBA00023136"/>
    </source>
</evidence>
<dbReference type="GO" id="GO:0015421">
    <property type="term" value="F:ABC-type oligopeptide transporter activity"/>
    <property type="evidence" value="ECO:0007669"/>
    <property type="project" value="TreeGrafter"/>
</dbReference>
<dbReference type="InterPro" id="IPR039421">
    <property type="entry name" value="Type_1_exporter"/>
</dbReference>
<dbReference type="InterPro" id="IPR036640">
    <property type="entry name" value="ABC1_TM_sf"/>
</dbReference>
<dbReference type="SUPFAM" id="SSF90123">
    <property type="entry name" value="ABC transporter transmembrane region"/>
    <property type="match status" value="1"/>
</dbReference>
<feature type="transmembrane region" description="Helical" evidence="13">
    <location>
        <begin position="143"/>
        <end position="176"/>
    </location>
</feature>
<evidence type="ECO:0000256" key="12">
    <source>
        <dbReference type="ARBA" id="ARBA00074518"/>
    </source>
</evidence>
<evidence type="ECO:0000313" key="17">
    <source>
        <dbReference type="Proteomes" id="UP000244934"/>
    </source>
</evidence>
<dbReference type="Proteomes" id="UP000244934">
    <property type="component" value="Unassembled WGS sequence"/>
</dbReference>
<feature type="transmembrane region" description="Helical" evidence="13">
    <location>
        <begin position="280"/>
        <end position="301"/>
    </location>
</feature>
<dbReference type="PROSITE" id="PS50893">
    <property type="entry name" value="ABC_TRANSPORTER_2"/>
    <property type="match status" value="1"/>
</dbReference>
<dbReference type="SMART" id="SM00382">
    <property type="entry name" value="AAA"/>
    <property type="match status" value="1"/>
</dbReference>
<evidence type="ECO:0000256" key="5">
    <source>
        <dbReference type="ARBA" id="ARBA00022475"/>
    </source>
</evidence>
<dbReference type="InterPro" id="IPR027417">
    <property type="entry name" value="P-loop_NTPase"/>
</dbReference>
<evidence type="ECO:0000256" key="1">
    <source>
        <dbReference type="ARBA" id="ARBA00004651"/>
    </source>
</evidence>
<dbReference type="FunFam" id="1.20.1560.10:FF:000011">
    <property type="entry name" value="Multidrug ABC transporter ATP-binding protein"/>
    <property type="match status" value="1"/>
</dbReference>
<evidence type="ECO:0000256" key="9">
    <source>
        <dbReference type="ARBA" id="ARBA00022989"/>
    </source>
</evidence>
<dbReference type="Pfam" id="PF00005">
    <property type="entry name" value="ABC_tran"/>
    <property type="match status" value="1"/>
</dbReference>
<dbReference type="PANTHER" id="PTHR43394">
    <property type="entry name" value="ATP-DEPENDENT PERMEASE MDL1, MITOCHONDRIAL"/>
    <property type="match status" value="1"/>
</dbReference>
<dbReference type="RefSeq" id="WP_108841177.1">
    <property type="nucleotide sequence ID" value="NZ_ONZI01000001.1"/>
</dbReference>
<evidence type="ECO:0000256" key="6">
    <source>
        <dbReference type="ARBA" id="ARBA00022692"/>
    </source>
</evidence>
<dbReference type="GO" id="GO:0008559">
    <property type="term" value="F:ABC-type xenobiotic transporter activity"/>
    <property type="evidence" value="ECO:0007669"/>
    <property type="project" value="UniProtKB-EC"/>
</dbReference>
<evidence type="ECO:0000259" key="15">
    <source>
        <dbReference type="PROSITE" id="PS50929"/>
    </source>
</evidence>
<dbReference type="Gene3D" id="3.40.50.300">
    <property type="entry name" value="P-loop containing nucleotide triphosphate hydrolases"/>
    <property type="match status" value="1"/>
</dbReference>
<dbReference type="PANTHER" id="PTHR43394:SF1">
    <property type="entry name" value="ATP-BINDING CASSETTE SUB-FAMILY B MEMBER 10, MITOCHONDRIAL"/>
    <property type="match status" value="1"/>
</dbReference>
<evidence type="ECO:0000313" key="16">
    <source>
        <dbReference type="EMBL" id="SPJ32288.1"/>
    </source>
</evidence>
<keyword evidence="4" id="KW-0813">Transport</keyword>
<evidence type="ECO:0000256" key="4">
    <source>
        <dbReference type="ARBA" id="ARBA00022448"/>
    </source>
</evidence>
<comment type="similarity">
    <text evidence="2">Belongs to the ABC transporter superfamily. Drug exporter-2 (TC 3.A.1.117) family.</text>
</comment>
<keyword evidence="6 13" id="KW-0812">Transmembrane</keyword>
<feature type="domain" description="ABC transmembrane type-1" evidence="15">
    <location>
        <begin position="19"/>
        <end position="303"/>
    </location>
</feature>
<evidence type="ECO:0000256" key="8">
    <source>
        <dbReference type="ARBA" id="ARBA00022840"/>
    </source>
</evidence>
<dbReference type="CDD" id="cd18541">
    <property type="entry name" value="ABC_6TM_TmrB_like"/>
    <property type="match status" value="1"/>
</dbReference>
<dbReference type="AlphaFoldDB" id="A0A2R8CHB3"/>
<dbReference type="Pfam" id="PF00664">
    <property type="entry name" value="ABC_membrane"/>
    <property type="match status" value="1"/>
</dbReference>
<feature type="transmembrane region" description="Helical" evidence="13">
    <location>
        <begin position="56"/>
        <end position="77"/>
    </location>
</feature>
<dbReference type="InterPro" id="IPR011527">
    <property type="entry name" value="ABC1_TM_dom"/>
</dbReference>
<feature type="transmembrane region" description="Helical" evidence="13">
    <location>
        <begin position="17"/>
        <end position="35"/>
    </location>
</feature>
<dbReference type="InterPro" id="IPR003593">
    <property type="entry name" value="AAA+_ATPase"/>
</dbReference>
<dbReference type="GO" id="GO:0005524">
    <property type="term" value="F:ATP binding"/>
    <property type="evidence" value="ECO:0007669"/>
    <property type="project" value="UniProtKB-KW"/>
</dbReference>
<dbReference type="EMBL" id="ONZI01000001">
    <property type="protein sequence ID" value="SPJ32288.1"/>
    <property type="molecule type" value="Genomic_DNA"/>
</dbReference>
<comment type="catalytic activity">
    <reaction evidence="11">
        <text>ATP + H2O + xenobioticSide 1 = ADP + phosphate + xenobioticSide 2.</text>
        <dbReference type="EC" id="7.6.2.2"/>
    </reaction>
</comment>
<keyword evidence="8 16" id="KW-0067">ATP-binding</keyword>
<comment type="subcellular location">
    <subcellularLocation>
        <location evidence="1">Cell membrane</location>
        <topology evidence="1">Multi-pass membrane protein</topology>
    </subcellularLocation>
</comment>
<dbReference type="OrthoDB" id="9806127at2"/>
<dbReference type="PROSITE" id="PS00211">
    <property type="entry name" value="ABC_TRANSPORTER_1"/>
    <property type="match status" value="1"/>
</dbReference>
<dbReference type="GO" id="GO:0005886">
    <property type="term" value="C:plasma membrane"/>
    <property type="evidence" value="ECO:0007669"/>
    <property type="project" value="UniProtKB-SubCell"/>
</dbReference>
<dbReference type="EC" id="7.6.2.2" evidence="3"/>
<evidence type="ECO:0000256" key="11">
    <source>
        <dbReference type="ARBA" id="ARBA00034018"/>
    </source>
</evidence>
<evidence type="ECO:0000256" key="3">
    <source>
        <dbReference type="ARBA" id="ARBA00012191"/>
    </source>
</evidence>
<organism evidence="16 17">
    <name type="scientific">Kushneria phyllosphaerae</name>
    <dbReference type="NCBI Taxonomy" id="2100822"/>
    <lineage>
        <taxon>Bacteria</taxon>
        <taxon>Pseudomonadati</taxon>
        <taxon>Pseudomonadota</taxon>
        <taxon>Gammaproteobacteria</taxon>
        <taxon>Oceanospirillales</taxon>
        <taxon>Halomonadaceae</taxon>
        <taxon>Kushneria</taxon>
    </lineage>
</organism>
<dbReference type="SUPFAM" id="SSF52540">
    <property type="entry name" value="P-loop containing nucleoside triphosphate hydrolases"/>
    <property type="match status" value="1"/>
</dbReference>
<keyword evidence="9 13" id="KW-1133">Transmembrane helix</keyword>
<evidence type="ECO:0000256" key="7">
    <source>
        <dbReference type="ARBA" id="ARBA00022741"/>
    </source>
</evidence>
<gene>
    <name evidence="16" type="primary">yheI</name>
    <name evidence="16" type="ORF">KSP9073_00288</name>
</gene>
<evidence type="ECO:0000256" key="13">
    <source>
        <dbReference type="SAM" id="Phobius"/>
    </source>
</evidence>
<dbReference type="InterPro" id="IPR017871">
    <property type="entry name" value="ABC_transporter-like_CS"/>
</dbReference>
<feature type="transmembrane region" description="Helical" evidence="13">
    <location>
        <begin position="247"/>
        <end position="268"/>
    </location>
</feature>
<reference evidence="17" key="1">
    <citation type="submission" date="2018-03" db="EMBL/GenBank/DDBJ databases">
        <authorList>
            <person name="Navarro De La Torre S."/>
        </authorList>
    </citation>
    <scope>NUCLEOTIDE SEQUENCE [LARGE SCALE GENOMIC DNA]</scope>
    <source>
        <strain evidence="17">EAod3</strain>
    </source>
</reference>
<evidence type="ECO:0000259" key="14">
    <source>
        <dbReference type="PROSITE" id="PS50893"/>
    </source>
</evidence>
<dbReference type="FunFam" id="3.40.50.300:FF:000221">
    <property type="entry name" value="Multidrug ABC transporter ATP-binding protein"/>
    <property type="match status" value="1"/>
</dbReference>
<sequence length="584" mass="64405">MALRRLLLDFLATHRRAYLLAIMALLAVGLLNMALPWWAGRMIDALNEGRIDMPGLWRSGAVLVAVALAMYGLRYVWRILLFGASYQLGVALRDRFYEKLTRLDPGFFQQRRSGDLLARSTQDIDAVEVAAGEGVLSSVDGALTLLLVLSMMIIVIDAPLALIALIPFPFMAWGFYRVASRVQGYFGQSLARFSDLNDRTQEAIAGLRLLRQHSLIEAEIADFDQRAEAHARANYQVQRMEARYDPVVFLALGSATLATIAAGSWRYLSDAITLGELTSFTLYLVQLIWPMFALGWCLNILQRGEAAARRLTEFFQERETIDDAGERTTAPSPALHIAIEAFTYPLATTPALADIELEIPPGRTVGIVGATGSGKSTLIRLLLRQYPLTHGTLILGEHPLGDYQLGTLRSMYAYVPQDPYLFAATLGENVALGVPDASDSEIRTALEAAAFGPDLARLPEGLDTRIGERGVTLSGGQRQRVALARALLSPAPILLLDDTLSAVDQTTEQQLLKTLEGERERTCLIVSHRLSAVRHADHIVVLDQGRAVEQGRHETLLARGGHYARLWQEQQIRGEQTHGEEFPS</sequence>
<feature type="domain" description="ABC transporter" evidence="14">
    <location>
        <begin position="337"/>
        <end position="569"/>
    </location>
</feature>
<name>A0A2R8CHB3_9GAMM</name>
<keyword evidence="5" id="KW-1003">Cell membrane</keyword>
<dbReference type="GO" id="GO:0016887">
    <property type="term" value="F:ATP hydrolysis activity"/>
    <property type="evidence" value="ECO:0007669"/>
    <property type="project" value="InterPro"/>
</dbReference>
<keyword evidence="7" id="KW-0547">Nucleotide-binding</keyword>
<dbReference type="Gene3D" id="1.20.1560.10">
    <property type="entry name" value="ABC transporter type 1, transmembrane domain"/>
    <property type="match status" value="1"/>
</dbReference>
<protein>
    <recommendedName>
        <fullName evidence="12">Multidrug resistance-like ATP-binding protein MdlA</fullName>
        <ecNumber evidence="3">7.6.2.2</ecNumber>
    </recommendedName>
</protein>
<keyword evidence="10 13" id="KW-0472">Membrane</keyword>
<evidence type="ECO:0000256" key="2">
    <source>
        <dbReference type="ARBA" id="ARBA00006526"/>
    </source>
</evidence>
<keyword evidence="17" id="KW-1185">Reference proteome</keyword>
<proteinExistence type="inferred from homology"/>
<accession>A0A2R8CHB3</accession>